<keyword evidence="7" id="KW-0456">Lyase</keyword>
<protein>
    <recommendedName>
        <fullName evidence="8">Abasic site processing protein</fullName>
        <ecNumber evidence="8">3.4.-.-</ecNumber>
    </recommendedName>
</protein>
<evidence type="ECO:0000256" key="7">
    <source>
        <dbReference type="ARBA" id="ARBA00023239"/>
    </source>
</evidence>
<evidence type="ECO:0000256" key="3">
    <source>
        <dbReference type="ARBA" id="ARBA00022763"/>
    </source>
</evidence>
<evidence type="ECO:0000313" key="10">
    <source>
        <dbReference type="Proteomes" id="UP000264217"/>
    </source>
</evidence>
<dbReference type="Proteomes" id="UP000264217">
    <property type="component" value="Unassembled WGS sequence"/>
</dbReference>
<dbReference type="GO" id="GO:0016829">
    <property type="term" value="F:lyase activity"/>
    <property type="evidence" value="ECO:0007669"/>
    <property type="project" value="UniProtKB-KW"/>
</dbReference>
<dbReference type="PANTHER" id="PTHR13604">
    <property type="entry name" value="DC12-RELATED"/>
    <property type="match status" value="1"/>
</dbReference>
<reference evidence="9 10" key="1">
    <citation type="submission" date="2018-08" db="EMBL/GenBank/DDBJ databases">
        <title>Mucilaginibacter sp. MYSH2.</title>
        <authorList>
            <person name="Seo T."/>
        </authorList>
    </citation>
    <scope>NUCLEOTIDE SEQUENCE [LARGE SCALE GENOMIC DNA]</scope>
    <source>
        <strain evidence="9 10">MYSH2</strain>
    </source>
</reference>
<keyword evidence="10" id="KW-1185">Reference proteome</keyword>
<evidence type="ECO:0000256" key="4">
    <source>
        <dbReference type="ARBA" id="ARBA00022801"/>
    </source>
</evidence>
<dbReference type="InterPro" id="IPR003738">
    <property type="entry name" value="SRAP"/>
</dbReference>
<keyword evidence="6" id="KW-0238">DNA-binding</keyword>
<evidence type="ECO:0000256" key="1">
    <source>
        <dbReference type="ARBA" id="ARBA00008136"/>
    </source>
</evidence>
<keyword evidence="2 8" id="KW-0645">Protease</keyword>
<comment type="similarity">
    <text evidence="1 8">Belongs to the SOS response-associated peptidase family.</text>
</comment>
<dbReference type="AlphaFoldDB" id="A0A372NR41"/>
<evidence type="ECO:0000256" key="8">
    <source>
        <dbReference type="RuleBase" id="RU364100"/>
    </source>
</evidence>
<evidence type="ECO:0000256" key="2">
    <source>
        <dbReference type="ARBA" id="ARBA00022670"/>
    </source>
</evidence>
<keyword evidence="3" id="KW-0227">DNA damage</keyword>
<dbReference type="GO" id="GO:0106300">
    <property type="term" value="P:protein-DNA covalent cross-linking repair"/>
    <property type="evidence" value="ECO:0007669"/>
    <property type="project" value="InterPro"/>
</dbReference>
<proteinExistence type="inferred from homology"/>
<accession>A0A372NR41</accession>
<gene>
    <name evidence="9" type="ORF">D0C36_20425</name>
</gene>
<dbReference type="SUPFAM" id="SSF143081">
    <property type="entry name" value="BB1717-like"/>
    <property type="match status" value="1"/>
</dbReference>
<keyword evidence="4 8" id="KW-0378">Hydrolase</keyword>
<dbReference type="EC" id="3.4.-.-" evidence="8"/>
<dbReference type="RefSeq" id="WP_117393543.1">
    <property type="nucleotide sequence ID" value="NZ_QWDC01000003.1"/>
</dbReference>
<dbReference type="EMBL" id="QWDC01000003">
    <property type="protein sequence ID" value="RFZ91298.1"/>
    <property type="molecule type" value="Genomic_DNA"/>
</dbReference>
<dbReference type="Gene3D" id="3.90.1680.10">
    <property type="entry name" value="SOS response associated peptidase-like"/>
    <property type="match status" value="1"/>
</dbReference>
<organism evidence="9 10">
    <name type="scientific">Mucilaginibacter conchicola</name>
    <dbReference type="NCBI Taxonomy" id="2303333"/>
    <lineage>
        <taxon>Bacteria</taxon>
        <taxon>Pseudomonadati</taxon>
        <taxon>Bacteroidota</taxon>
        <taxon>Sphingobacteriia</taxon>
        <taxon>Sphingobacteriales</taxon>
        <taxon>Sphingobacteriaceae</taxon>
        <taxon>Mucilaginibacter</taxon>
    </lineage>
</organism>
<sequence length="203" mass="23225">MCGHVEIGEQKDIQIIKRDGGSYSAKSNSAGNPGSMMPVVTDANPEKVQQFRWGLLSIDDDKIHSKNKHARVESLHLVSTWSSLVGRKHCVVRIQAFFEYNRERQITYKIERRDGQPFYIACLWDIWMDIKSSMLLPTFVMITVPPNAAISTIHDRMPAILERSDVKTWINSGLSGEERVRQLRTRPCAPENLKISVHKDHKN</sequence>
<evidence type="ECO:0000256" key="5">
    <source>
        <dbReference type="ARBA" id="ARBA00023124"/>
    </source>
</evidence>
<evidence type="ECO:0000313" key="9">
    <source>
        <dbReference type="EMBL" id="RFZ91298.1"/>
    </source>
</evidence>
<dbReference type="OrthoDB" id="9782620at2"/>
<keyword evidence="5" id="KW-0190">Covalent protein-DNA linkage</keyword>
<dbReference type="GO" id="GO:0006508">
    <property type="term" value="P:proteolysis"/>
    <property type="evidence" value="ECO:0007669"/>
    <property type="project" value="UniProtKB-KW"/>
</dbReference>
<dbReference type="InterPro" id="IPR036590">
    <property type="entry name" value="SRAP-like"/>
</dbReference>
<dbReference type="Pfam" id="PF02586">
    <property type="entry name" value="SRAP"/>
    <property type="match status" value="1"/>
</dbReference>
<comment type="caution">
    <text evidence="9">The sequence shown here is derived from an EMBL/GenBank/DDBJ whole genome shotgun (WGS) entry which is preliminary data.</text>
</comment>
<evidence type="ECO:0000256" key="6">
    <source>
        <dbReference type="ARBA" id="ARBA00023125"/>
    </source>
</evidence>
<name>A0A372NR41_9SPHI</name>
<dbReference type="GO" id="GO:0008233">
    <property type="term" value="F:peptidase activity"/>
    <property type="evidence" value="ECO:0007669"/>
    <property type="project" value="UniProtKB-KW"/>
</dbReference>
<dbReference type="PANTHER" id="PTHR13604:SF0">
    <property type="entry name" value="ABASIC SITE PROCESSING PROTEIN HMCES"/>
    <property type="match status" value="1"/>
</dbReference>
<dbReference type="GO" id="GO:0003697">
    <property type="term" value="F:single-stranded DNA binding"/>
    <property type="evidence" value="ECO:0007669"/>
    <property type="project" value="InterPro"/>
</dbReference>